<dbReference type="InterPro" id="IPR050378">
    <property type="entry name" value="Metallo-dep_Hydrolases_sf"/>
</dbReference>
<comment type="PTM">
    <text evidence="5">Carbamylation allows a single lysine to coordinate two divalent metal cations.</text>
</comment>
<comment type="caution">
    <text evidence="7">The sequence shown here is derived from an EMBL/GenBank/DDBJ whole genome shotgun (WGS) entry which is preliminary data.</text>
</comment>
<accession>A0A4Z0R0B2</accession>
<feature type="modified residue" description="N6-carboxylysine" evidence="5">
    <location>
        <position position="150"/>
    </location>
</feature>
<dbReference type="InterPro" id="IPR011059">
    <property type="entry name" value="Metal-dep_hydrolase_composite"/>
</dbReference>
<dbReference type="PANTHER" id="PTHR11647:SF1">
    <property type="entry name" value="COLLAPSIN RESPONSE MEDIATOR PROTEIN"/>
    <property type="match status" value="1"/>
</dbReference>
<dbReference type="SUPFAM" id="SSF51556">
    <property type="entry name" value="Metallo-dependent hydrolases"/>
    <property type="match status" value="1"/>
</dbReference>
<organism evidence="7 8">
    <name type="scientific">Desulfosporosinus fructosivorans</name>
    <dbReference type="NCBI Taxonomy" id="2018669"/>
    <lineage>
        <taxon>Bacteria</taxon>
        <taxon>Bacillati</taxon>
        <taxon>Bacillota</taxon>
        <taxon>Clostridia</taxon>
        <taxon>Eubacteriales</taxon>
        <taxon>Desulfitobacteriaceae</taxon>
        <taxon>Desulfosporosinus</taxon>
    </lineage>
</organism>
<comment type="similarity">
    <text evidence="2">Belongs to the metallo-dependent hydrolases superfamily. Hydantoinase/dihydropyrimidinase family.</text>
</comment>
<keyword evidence="4 7" id="KW-0378">Hydrolase</keyword>
<evidence type="ECO:0000313" key="7">
    <source>
        <dbReference type="EMBL" id="TGE36198.1"/>
    </source>
</evidence>
<gene>
    <name evidence="7" type="primary">hydA</name>
    <name evidence="7" type="ORF">E4K67_21975</name>
</gene>
<dbReference type="SUPFAM" id="SSF51338">
    <property type="entry name" value="Composite domain of metallo-dependent hydrolases"/>
    <property type="match status" value="2"/>
</dbReference>
<dbReference type="PANTHER" id="PTHR11647">
    <property type="entry name" value="HYDRANTOINASE/DIHYDROPYRIMIDINASE FAMILY MEMBER"/>
    <property type="match status" value="1"/>
</dbReference>
<proteinExistence type="inferred from homology"/>
<dbReference type="EC" id="3.5.2.2" evidence="7"/>
<evidence type="ECO:0000256" key="5">
    <source>
        <dbReference type="PIRSR" id="PIRSR611778-50"/>
    </source>
</evidence>
<evidence type="ECO:0000256" key="3">
    <source>
        <dbReference type="ARBA" id="ARBA00022723"/>
    </source>
</evidence>
<dbReference type="RefSeq" id="WP_135550654.1">
    <property type="nucleotide sequence ID" value="NZ_SPQQ01000009.1"/>
</dbReference>
<dbReference type="GO" id="GO:0046872">
    <property type="term" value="F:metal ion binding"/>
    <property type="evidence" value="ECO:0007669"/>
    <property type="project" value="UniProtKB-KW"/>
</dbReference>
<dbReference type="InterPro" id="IPR032466">
    <property type="entry name" value="Metal_Hydrolase"/>
</dbReference>
<evidence type="ECO:0000256" key="1">
    <source>
        <dbReference type="ARBA" id="ARBA00001947"/>
    </source>
</evidence>
<keyword evidence="3" id="KW-0479">Metal-binding</keyword>
<dbReference type="Proteomes" id="UP000298460">
    <property type="component" value="Unassembled WGS sequence"/>
</dbReference>
<dbReference type="CDD" id="cd01314">
    <property type="entry name" value="D-HYD"/>
    <property type="match status" value="1"/>
</dbReference>
<evidence type="ECO:0000256" key="2">
    <source>
        <dbReference type="ARBA" id="ARBA00008829"/>
    </source>
</evidence>
<dbReference type="GO" id="GO:0005829">
    <property type="term" value="C:cytosol"/>
    <property type="evidence" value="ECO:0007669"/>
    <property type="project" value="TreeGrafter"/>
</dbReference>
<name>A0A4Z0R0B2_9FIRM</name>
<dbReference type="Gene3D" id="3.20.20.140">
    <property type="entry name" value="Metal-dependent hydrolases"/>
    <property type="match status" value="1"/>
</dbReference>
<dbReference type="Pfam" id="PF01979">
    <property type="entry name" value="Amidohydro_1"/>
    <property type="match status" value="1"/>
</dbReference>
<dbReference type="AlphaFoldDB" id="A0A4Z0R0B2"/>
<dbReference type="FunFam" id="3.20.20.140:FF:000076">
    <property type="entry name" value="Dihydropyrimidinase like 2"/>
    <property type="match status" value="1"/>
</dbReference>
<dbReference type="Gene3D" id="2.30.40.10">
    <property type="entry name" value="Urease, subunit C, domain 1"/>
    <property type="match status" value="1"/>
</dbReference>
<dbReference type="InterPro" id="IPR006680">
    <property type="entry name" value="Amidohydro-rel"/>
</dbReference>
<protein>
    <submittedName>
        <fullName evidence="7">Dihydropyrimidinase</fullName>
        <ecNumber evidence="7">3.5.2.2</ecNumber>
    </submittedName>
</protein>
<reference evidence="7 8" key="1">
    <citation type="submission" date="2019-03" db="EMBL/GenBank/DDBJ databases">
        <title>Draft Genome Sequence of Desulfosporosinus fructosivorans Strain 63.6F, Isolated from Marine Sediment in the Baltic Sea.</title>
        <authorList>
            <person name="Hausmann B."/>
            <person name="Vandieken V."/>
            <person name="Pjevac P."/>
            <person name="Schreck K."/>
            <person name="Herbold C.W."/>
            <person name="Loy A."/>
        </authorList>
    </citation>
    <scope>NUCLEOTIDE SEQUENCE [LARGE SCALE GENOMIC DNA]</scope>
    <source>
        <strain evidence="7 8">63.6F</strain>
    </source>
</reference>
<comment type="cofactor">
    <cofactor evidence="1">
        <name>Zn(2+)</name>
        <dbReference type="ChEBI" id="CHEBI:29105"/>
    </cofactor>
</comment>
<dbReference type="GO" id="GO:0004157">
    <property type="term" value="F:dihydropyrimidinase activity"/>
    <property type="evidence" value="ECO:0007669"/>
    <property type="project" value="UniProtKB-EC"/>
</dbReference>
<evidence type="ECO:0000259" key="6">
    <source>
        <dbReference type="Pfam" id="PF01979"/>
    </source>
</evidence>
<evidence type="ECO:0000256" key="4">
    <source>
        <dbReference type="ARBA" id="ARBA00022801"/>
    </source>
</evidence>
<evidence type="ECO:0000313" key="8">
    <source>
        <dbReference type="Proteomes" id="UP000298460"/>
    </source>
</evidence>
<dbReference type="OrthoDB" id="9765462at2"/>
<feature type="domain" description="Amidohydrolase-related" evidence="6">
    <location>
        <begin position="50"/>
        <end position="436"/>
    </location>
</feature>
<keyword evidence="8" id="KW-1185">Reference proteome</keyword>
<dbReference type="EMBL" id="SPQQ01000009">
    <property type="protein sequence ID" value="TGE36198.1"/>
    <property type="molecule type" value="Genomic_DNA"/>
</dbReference>
<dbReference type="InterPro" id="IPR011778">
    <property type="entry name" value="Hydantoinase/dihydroPyrase"/>
</dbReference>
<sequence length="467" mass="50894">MGIVLNGGTIVTAADNYQADVRIDGEKIVAIGHEIKQPEDQVINVDGCLIFPGGIDPHTHFDLPMGTFSTSDDFLSGSLAAVLGGTTTILDYATQFKGETLKTGLENWHVKADGRSYVDFGFHMAITDWNDQVAREMTDLVNNEGISSFKLYMAYKNILQVDDGALLKALRQAGQCGALVCVHCENGDVVDYLVKEARANGQTAPYYHPLTRPPEAEAEATNRVITLAQIAEAPVYIVHLTCSGALEIVVDAKDRGLEVYAETCPQYLLLDDSYYRLEGFNGAKYVISPPLRSVNNQERLWSGLGSGAIDTIATDHCSFNYQGQKDLGINDFSKIPSGAPGVETRMGLLYTYGVMTGKLTINEFVAQTSTNAAKLFGLFPRKGTIAPGSDADLVVWNPQVSSTITVEALHQQVDYTPYEGFNQKGQAKHVFLRGQHVVKDGQLQATRPTGIYLSRKPFLKRKVGGNV</sequence>